<dbReference type="PROSITE" id="PS50088">
    <property type="entry name" value="ANK_REPEAT"/>
    <property type="match status" value="1"/>
</dbReference>
<reference evidence="9" key="1">
    <citation type="journal article" date="2021" name="J Fungi (Basel)">
        <title>Virulence traits and population genomics of the black yeast Aureobasidium melanogenum.</title>
        <authorList>
            <person name="Cernosa A."/>
            <person name="Sun X."/>
            <person name="Gostincar C."/>
            <person name="Fang C."/>
            <person name="Gunde-Cimerman N."/>
            <person name="Song Z."/>
        </authorList>
    </citation>
    <scope>NUCLEOTIDE SEQUENCE</scope>
    <source>
        <strain evidence="9">EXF-8016</strain>
    </source>
</reference>
<dbReference type="GO" id="GO:0016020">
    <property type="term" value="C:membrane"/>
    <property type="evidence" value="ECO:0007669"/>
    <property type="project" value="UniProtKB-SubCell"/>
</dbReference>
<dbReference type="InterPro" id="IPR011701">
    <property type="entry name" value="MFS"/>
</dbReference>
<evidence type="ECO:0000256" key="7">
    <source>
        <dbReference type="SAM" id="Phobius"/>
    </source>
</evidence>
<feature type="transmembrane region" description="Helical" evidence="7">
    <location>
        <begin position="1135"/>
        <end position="1156"/>
    </location>
</feature>
<dbReference type="InterPro" id="IPR036770">
    <property type="entry name" value="Ankyrin_rpt-contain_sf"/>
</dbReference>
<dbReference type="PANTHER" id="PTHR43791">
    <property type="entry name" value="PERMEASE-RELATED"/>
    <property type="match status" value="1"/>
</dbReference>
<dbReference type="SUPFAM" id="SSF103473">
    <property type="entry name" value="MFS general substrate transporter"/>
    <property type="match status" value="1"/>
</dbReference>
<sequence>MAFPRLRRRSSTRIKDREQELYPTYNLEWNTLQGFLEDVYPGWTSWNERRVGDYWHFEVPRKLTKEDKERIENLRAQGDLGVDVHARDHDGKTAVYLAADSGHAATVKMLERADSNVTTLENTGLTPLTYGYNTASPVESAKDNKSLLPKLFEAAVDAGNVAEALRLLEEEAEAITQPMSRFEWLQEPLAMGLTPTEIVDLIFEERNEAPWIRYELPTFEEDKLDAEFHRQNCVHGSNFRNASQDQQQHRPMRETIDRTVAEMCGLGGVVPLLAARSSWDGIVTFSDTIARVAYCDTSTNEVLVSDVGEVKQLAQRSSNALGRVAMLIAWLQSNDLICDSFVILKHEADNGYIEAVNIPFRLVAELETHLQRFINSQGERDTLKFEASLLKTSMMVLELFCNFQPRSNAEDSRDSLTYAIDACAVAVQAICIGLLAFSQAHLVVVFMHGNQQTADKRLNLATSLENLFELWGPGQVIVDYSSHADRYIRGVLLGGGLIYSSSHDFTMFHWSQGLPEGVMDFTHETNISAHDLIVIGGFQVNQDCPFKKAFDKSMPRMDTASQPHMLGTFGEFWSLREVQYGSQAGQYALVAINMTWVKTEARTIKSAINNGDWDLSTLEAPWGLLISVCTGVAQRVPLREVVAEVMPAMVAAMRKRPQEWEPLAQNYNIVEKFKDPTFKAWYNSLKGPEQDALDTVTEYILKKIYWTGVDQREKLVVAWPSFEDASGCILMESRHYGEPEERKSIDSITKDNVSITQTGFITSLDAKKERAVVWKLDLHLLPLLAVMYLFNSLDKSNMGNAKTAGLAKDLKLHGHQYNLILSIFYVPYVLTAPFLAALGKKYGPSRVLPCMMFGFGTCTLLIVAVHNFAGLMAIRWFLGMCESAFFPLVIYYQTMFYRRGELARRLAIFYAAQSIAGAFSGLISFGVFHIHGGALANWRYLFVIEGSATMIVSCIAFWFLPRSAADARFLTPEEKEIAIHRIQVDSSSVVNEEFKLGRALTIFKHPTTWMFLLIEICLGVPLQGVQLFLPQIVARLKYDTVKTNLYTVAPNITGAVMLLVLGFSSDLTRWRFPFIALGFLFTFCGFIIYSAIDVNHSLNVAYFATFMMTWGTSAPSVLLDVWYCNNIADENKRAVLTSIAVPMANIMGVLASNIFLPQQAPKYMTALVTTAAFGGTGIVLTLLLGSWMIYDNRRRDRAQGVNLRAVDVPTEKLGDGPAADEFRWFY</sequence>
<keyword evidence="5 7" id="KW-0472">Membrane</keyword>
<dbReference type="CDD" id="cd17327">
    <property type="entry name" value="MFS_FEN2_like"/>
    <property type="match status" value="1"/>
</dbReference>
<accession>A0A9P8GDL0</accession>
<reference evidence="9" key="2">
    <citation type="submission" date="2021-08" db="EMBL/GenBank/DDBJ databases">
        <authorList>
            <person name="Gostincar C."/>
            <person name="Sun X."/>
            <person name="Song Z."/>
            <person name="Gunde-Cimerman N."/>
        </authorList>
    </citation>
    <scope>NUCLEOTIDE SEQUENCE</scope>
    <source>
        <strain evidence="9">EXF-8016</strain>
    </source>
</reference>
<keyword evidence="2" id="KW-0813">Transport</keyword>
<proteinExistence type="predicted"/>
<protein>
    <submittedName>
        <fullName evidence="9">MFS transporter</fullName>
    </submittedName>
</protein>
<dbReference type="SUPFAM" id="SSF48403">
    <property type="entry name" value="Ankyrin repeat"/>
    <property type="match status" value="1"/>
</dbReference>
<feature type="non-terminal residue" evidence="9">
    <location>
        <position position="1"/>
    </location>
</feature>
<dbReference type="EMBL" id="JAHFYH010000070">
    <property type="protein sequence ID" value="KAH0215652.1"/>
    <property type="molecule type" value="Genomic_DNA"/>
</dbReference>
<gene>
    <name evidence="9" type="ORF">KCV03_g7936</name>
</gene>
<evidence type="ECO:0000259" key="8">
    <source>
        <dbReference type="PROSITE" id="PS50850"/>
    </source>
</evidence>
<evidence type="ECO:0000313" key="9">
    <source>
        <dbReference type="EMBL" id="KAH0215652.1"/>
    </source>
</evidence>
<feature type="transmembrane region" description="Helical" evidence="7">
    <location>
        <begin position="1045"/>
        <end position="1063"/>
    </location>
</feature>
<feature type="repeat" description="ANK" evidence="6">
    <location>
        <begin position="90"/>
        <end position="122"/>
    </location>
</feature>
<keyword evidence="3 7" id="KW-0812">Transmembrane</keyword>
<feature type="domain" description="Major facilitator superfamily (MFS) profile" evidence="8">
    <location>
        <begin position="780"/>
        <end position="1189"/>
    </location>
</feature>
<feature type="transmembrane region" description="Helical" evidence="7">
    <location>
        <begin position="906"/>
        <end position="928"/>
    </location>
</feature>
<evidence type="ECO:0000256" key="5">
    <source>
        <dbReference type="ARBA" id="ARBA00023136"/>
    </source>
</evidence>
<dbReference type="PANTHER" id="PTHR43791:SF50">
    <property type="entry name" value="TRANSPORTER, PUTATIVE (AFU_ORTHOLOGUE AFUA_2G00840)-RELATED"/>
    <property type="match status" value="1"/>
</dbReference>
<feature type="transmembrane region" description="Helical" evidence="7">
    <location>
        <begin position="819"/>
        <end position="838"/>
    </location>
</feature>
<dbReference type="OrthoDB" id="2985014at2759"/>
<dbReference type="InterPro" id="IPR036259">
    <property type="entry name" value="MFS_trans_sf"/>
</dbReference>
<evidence type="ECO:0000256" key="6">
    <source>
        <dbReference type="PROSITE-ProRule" id="PRU00023"/>
    </source>
</evidence>
<feature type="transmembrane region" description="Helical" evidence="7">
    <location>
        <begin position="940"/>
        <end position="960"/>
    </location>
</feature>
<evidence type="ECO:0000256" key="4">
    <source>
        <dbReference type="ARBA" id="ARBA00022989"/>
    </source>
</evidence>
<name>A0A9P8GDL0_AURME</name>
<feature type="transmembrane region" description="Helical" evidence="7">
    <location>
        <begin position="850"/>
        <end position="868"/>
    </location>
</feature>
<evidence type="ECO:0000256" key="2">
    <source>
        <dbReference type="ARBA" id="ARBA00022448"/>
    </source>
</evidence>
<comment type="subcellular location">
    <subcellularLocation>
        <location evidence="1">Membrane</location>
        <topology evidence="1">Multi-pass membrane protein</topology>
    </subcellularLocation>
</comment>
<evidence type="ECO:0000256" key="3">
    <source>
        <dbReference type="ARBA" id="ARBA00022692"/>
    </source>
</evidence>
<dbReference type="GO" id="GO:0022857">
    <property type="term" value="F:transmembrane transporter activity"/>
    <property type="evidence" value="ECO:0007669"/>
    <property type="project" value="InterPro"/>
</dbReference>
<organism evidence="9 10">
    <name type="scientific">Aureobasidium melanogenum</name>
    <name type="common">Aureobasidium pullulans var. melanogenum</name>
    <dbReference type="NCBI Taxonomy" id="46634"/>
    <lineage>
        <taxon>Eukaryota</taxon>
        <taxon>Fungi</taxon>
        <taxon>Dikarya</taxon>
        <taxon>Ascomycota</taxon>
        <taxon>Pezizomycotina</taxon>
        <taxon>Dothideomycetes</taxon>
        <taxon>Dothideomycetidae</taxon>
        <taxon>Dothideales</taxon>
        <taxon>Saccotheciaceae</taxon>
        <taxon>Aureobasidium</taxon>
    </lineage>
</organism>
<dbReference type="Proteomes" id="UP000767238">
    <property type="component" value="Unassembled WGS sequence"/>
</dbReference>
<comment type="caution">
    <text evidence="9">The sequence shown here is derived from an EMBL/GenBank/DDBJ whole genome shotgun (WGS) entry which is preliminary data.</text>
</comment>
<keyword evidence="6" id="KW-0040">ANK repeat</keyword>
<dbReference type="Gene3D" id="1.20.1250.20">
    <property type="entry name" value="MFS general substrate transporter like domains"/>
    <property type="match status" value="2"/>
</dbReference>
<dbReference type="FunFam" id="1.20.1250.20:FF:000013">
    <property type="entry name" value="MFS general substrate transporter"/>
    <property type="match status" value="1"/>
</dbReference>
<evidence type="ECO:0000313" key="10">
    <source>
        <dbReference type="Proteomes" id="UP000767238"/>
    </source>
</evidence>
<dbReference type="InterPro" id="IPR020846">
    <property type="entry name" value="MFS_dom"/>
</dbReference>
<dbReference type="FunFam" id="1.20.1250.20:FF:000188">
    <property type="entry name" value="MFS general substrate transporter"/>
    <property type="match status" value="1"/>
</dbReference>
<keyword evidence="4 7" id="KW-1133">Transmembrane helix</keyword>
<evidence type="ECO:0000256" key="1">
    <source>
        <dbReference type="ARBA" id="ARBA00004141"/>
    </source>
</evidence>
<dbReference type="PROSITE" id="PS50850">
    <property type="entry name" value="MFS"/>
    <property type="match status" value="1"/>
</dbReference>
<feature type="transmembrane region" description="Helical" evidence="7">
    <location>
        <begin position="1168"/>
        <end position="1190"/>
    </location>
</feature>
<feature type="transmembrane region" description="Helical" evidence="7">
    <location>
        <begin position="1070"/>
        <end position="1089"/>
    </location>
</feature>
<feature type="transmembrane region" description="Helical" evidence="7">
    <location>
        <begin position="1101"/>
        <end position="1123"/>
    </location>
</feature>
<dbReference type="Gene3D" id="1.25.40.20">
    <property type="entry name" value="Ankyrin repeat-containing domain"/>
    <property type="match status" value="1"/>
</dbReference>
<dbReference type="AlphaFoldDB" id="A0A9P8GDL0"/>
<feature type="transmembrane region" description="Helical" evidence="7">
    <location>
        <begin position="874"/>
        <end position="894"/>
    </location>
</feature>
<dbReference type="InterPro" id="IPR002110">
    <property type="entry name" value="Ankyrin_rpt"/>
</dbReference>
<dbReference type="Pfam" id="PF07690">
    <property type="entry name" value="MFS_1"/>
    <property type="match status" value="1"/>
</dbReference>
<feature type="transmembrane region" description="Helical" evidence="7">
    <location>
        <begin position="1008"/>
        <end position="1033"/>
    </location>
</feature>